<feature type="domain" description="GspL cytoplasmic actin-ATPase-like" evidence="10">
    <location>
        <begin position="46"/>
        <end position="128"/>
    </location>
</feature>
<proteinExistence type="inferred from homology"/>
<dbReference type="InterPro" id="IPR007812">
    <property type="entry name" value="T2SS_protein-GspL"/>
</dbReference>
<comment type="subcellular location">
    <subcellularLocation>
        <location evidence="1">Cell inner membrane</location>
        <topology evidence="1">Single-pass membrane protein</topology>
    </subcellularLocation>
</comment>
<organism evidence="12 13">
    <name type="scientific">Hyphomonas polymorpha PS728</name>
    <dbReference type="NCBI Taxonomy" id="1280954"/>
    <lineage>
        <taxon>Bacteria</taxon>
        <taxon>Pseudomonadati</taxon>
        <taxon>Pseudomonadota</taxon>
        <taxon>Alphaproteobacteria</taxon>
        <taxon>Hyphomonadales</taxon>
        <taxon>Hyphomonadaceae</taxon>
        <taxon>Hyphomonas</taxon>
    </lineage>
</organism>
<dbReference type="Pfam" id="PF05134">
    <property type="entry name" value="T2SSL"/>
    <property type="match status" value="1"/>
</dbReference>
<dbReference type="STRING" id="1280954.HPO_06833"/>
<keyword evidence="8" id="KW-1133">Transmembrane helix</keyword>
<keyword evidence="5" id="KW-0997">Cell inner membrane</keyword>
<evidence type="ECO:0000256" key="1">
    <source>
        <dbReference type="ARBA" id="ARBA00004377"/>
    </source>
</evidence>
<evidence type="ECO:0000256" key="5">
    <source>
        <dbReference type="ARBA" id="ARBA00022519"/>
    </source>
</evidence>
<dbReference type="Gene3D" id="3.30.420.380">
    <property type="match status" value="1"/>
</dbReference>
<dbReference type="PATRIC" id="fig|1280954.3.peg.1385"/>
<dbReference type="InterPro" id="IPR043129">
    <property type="entry name" value="ATPase_NBD"/>
</dbReference>
<feature type="domain" description="GspL periplasmic" evidence="11">
    <location>
        <begin position="211"/>
        <end position="351"/>
    </location>
</feature>
<sequence length="366" mass="39081">MKSILYIALPAQADGAMQIAQERGDRLELVNHRGPFGAASCIAFAPATAVGHFRAPVPARNEAEAVRAALYAIEDELAQPVEEVHLVLGPRMRETVERDIYVVDRALMTSWLELLSKAGLSPAKLLPEQSLYTDISQPVDMGDHILQREGNRIIAIDAGLPDQAREALAGDLAPSLRDGIQIIRLAERSTTHPGVNLRAGAFTPPRETKQGVSAWRKAAGIGVAAVSVWTGTLILEARNYNYAAEQLGKRAAERYAAIFPAAAIPADIDRATRDMLAVAAVPDTIDFRTTVAALYEAVALNPDTRISTLTFDGSASRLVADIEASTPETAASVVAFLQSRGFAVSSNAAEQSPGEAVTQITLEPMP</sequence>
<protein>
    <submittedName>
        <fullName evidence="12">General secretion pathway protein L</fullName>
    </submittedName>
</protein>
<evidence type="ECO:0000259" key="11">
    <source>
        <dbReference type="Pfam" id="PF12693"/>
    </source>
</evidence>
<dbReference type="Proteomes" id="UP000027100">
    <property type="component" value="Unassembled WGS sequence"/>
</dbReference>
<reference evidence="12 13" key="1">
    <citation type="journal article" date="2014" name="Antonie Van Leeuwenhoek">
        <title>Hyphomonas beringensis sp. nov. and Hyphomonas chukchiensis sp. nov., isolated from surface seawater of the Bering Sea and Chukchi Sea.</title>
        <authorList>
            <person name="Li C."/>
            <person name="Lai Q."/>
            <person name="Li G."/>
            <person name="Dong C."/>
            <person name="Wang J."/>
            <person name="Liao Y."/>
            <person name="Shao Z."/>
        </authorList>
    </citation>
    <scope>NUCLEOTIDE SEQUENCE [LARGE SCALE GENOMIC DNA]</scope>
    <source>
        <strain evidence="12 13">PS728</strain>
    </source>
</reference>
<dbReference type="InterPro" id="IPR025691">
    <property type="entry name" value="GspL_pp_dom"/>
</dbReference>
<dbReference type="PIRSF" id="PIRSF015761">
    <property type="entry name" value="Protein_L"/>
    <property type="match status" value="1"/>
</dbReference>
<keyword evidence="9" id="KW-0472">Membrane</keyword>
<evidence type="ECO:0000256" key="4">
    <source>
        <dbReference type="ARBA" id="ARBA00022475"/>
    </source>
</evidence>
<evidence type="ECO:0000256" key="7">
    <source>
        <dbReference type="ARBA" id="ARBA00022927"/>
    </source>
</evidence>
<evidence type="ECO:0000256" key="2">
    <source>
        <dbReference type="ARBA" id="ARBA00005318"/>
    </source>
</evidence>
<keyword evidence="4" id="KW-1003">Cell membrane</keyword>
<comment type="similarity">
    <text evidence="2">Belongs to the GSP L family.</text>
</comment>
<keyword evidence="6" id="KW-0812">Transmembrane</keyword>
<dbReference type="AlphaFoldDB" id="A0A062VAA9"/>
<evidence type="ECO:0000256" key="6">
    <source>
        <dbReference type="ARBA" id="ARBA00022692"/>
    </source>
</evidence>
<evidence type="ECO:0000259" key="10">
    <source>
        <dbReference type="Pfam" id="PF05134"/>
    </source>
</evidence>
<comment type="caution">
    <text evidence="12">The sequence shown here is derived from an EMBL/GenBank/DDBJ whole genome shotgun (WGS) entry which is preliminary data.</text>
</comment>
<keyword evidence="13" id="KW-1185">Reference proteome</keyword>
<dbReference type="GO" id="GO:0009276">
    <property type="term" value="C:Gram-negative-bacterium-type cell wall"/>
    <property type="evidence" value="ECO:0007669"/>
    <property type="project" value="InterPro"/>
</dbReference>
<dbReference type="GO" id="GO:0015628">
    <property type="term" value="P:protein secretion by the type II secretion system"/>
    <property type="evidence" value="ECO:0007669"/>
    <property type="project" value="InterPro"/>
</dbReference>
<keyword evidence="7" id="KW-0653">Protein transport</keyword>
<evidence type="ECO:0000256" key="8">
    <source>
        <dbReference type="ARBA" id="ARBA00022989"/>
    </source>
</evidence>
<keyword evidence="3" id="KW-0813">Transport</keyword>
<evidence type="ECO:0000256" key="9">
    <source>
        <dbReference type="ARBA" id="ARBA00023136"/>
    </source>
</evidence>
<dbReference type="NCBIfam" id="TIGR01709">
    <property type="entry name" value="typeII_sec_gspL"/>
    <property type="match status" value="1"/>
</dbReference>
<dbReference type="Pfam" id="PF12693">
    <property type="entry name" value="GspL_C"/>
    <property type="match status" value="1"/>
</dbReference>
<dbReference type="eggNOG" id="COG3297">
    <property type="taxonomic scope" value="Bacteria"/>
</dbReference>
<dbReference type="GO" id="GO:0005886">
    <property type="term" value="C:plasma membrane"/>
    <property type="evidence" value="ECO:0007669"/>
    <property type="project" value="UniProtKB-SubCell"/>
</dbReference>
<evidence type="ECO:0000256" key="3">
    <source>
        <dbReference type="ARBA" id="ARBA00022448"/>
    </source>
</evidence>
<accession>A0A062VAA9</accession>
<gene>
    <name evidence="12" type="ORF">HPO_06833</name>
</gene>
<dbReference type="SUPFAM" id="SSF53067">
    <property type="entry name" value="Actin-like ATPase domain"/>
    <property type="match status" value="1"/>
</dbReference>
<dbReference type="GO" id="GO:0015627">
    <property type="term" value="C:type II protein secretion system complex"/>
    <property type="evidence" value="ECO:0007669"/>
    <property type="project" value="InterPro"/>
</dbReference>
<name>A0A062VAA9_9PROT</name>
<dbReference type="EMBL" id="ARYM01000006">
    <property type="protein sequence ID" value="KCZ99264.1"/>
    <property type="molecule type" value="Genomic_DNA"/>
</dbReference>
<evidence type="ECO:0000313" key="12">
    <source>
        <dbReference type="EMBL" id="KCZ99264.1"/>
    </source>
</evidence>
<dbReference type="InterPro" id="IPR024230">
    <property type="entry name" value="GspL_cyto_dom"/>
</dbReference>
<evidence type="ECO:0000313" key="13">
    <source>
        <dbReference type="Proteomes" id="UP000027100"/>
    </source>
</evidence>